<organism evidence="9 10">
    <name type="scientific">Spodoptera exigua</name>
    <name type="common">Beet armyworm</name>
    <name type="synonym">Noctua fulgens</name>
    <dbReference type="NCBI Taxonomy" id="7107"/>
    <lineage>
        <taxon>Eukaryota</taxon>
        <taxon>Metazoa</taxon>
        <taxon>Ecdysozoa</taxon>
        <taxon>Arthropoda</taxon>
        <taxon>Hexapoda</taxon>
        <taxon>Insecta</taxon>
        <taxon>Pterygota</taxon>
        <taxon>Neoptera</taxon>
        <taxon>Endopterygota</taxon>
        <taxon>Lepidoptera</taxon>
        <taxon>Glossata</taxon>
        <taxon>Ditrysia</taxon>
        <taxon>Noctuoidea</taxon>
        <taxon>Noctuidae</taxon>
        <taxon>Amphipyrinae</taxon>
        <taxon>Spodoptera</taxon>
    </lineage>
</organism>
<dbReference type="PANTHER" id="PTHR22930">
    <property type="match status" value="1"/>
</dbReference>
<evidence type="ECO:0000256" key="2">
    <source>
        <dbReference type="ARBA" id="ARBA00004123"/>
    </source>
</evidence>
<feature type="domain" description="DDE Tnp4" evidence="8">
    <location>
        <begin position="122"/>
        <end position="243"/>
    </location>
</feature>
<dbReference type="GO" id="GO:0046872">
    <property type="term" value="F:metal ion binding"/>
    <property type="evidence" value="ECO:0007669"/>
    <property type="project" value="UniProtKB-KW"/>
</dbReference>
<keyword evidence="5" id="KW-0479">Metal-binding</keyword>
<evidence type="ECO:0000256" key="6">
    <source>
        <dbReference type="ARBA" id="ARBA00022801"/>
    </source>
</evidence>
<sequence length="299" mass="34624">MQRLRSMISDSESDSDDEYIMRRPRWIKERSEHFLNYDDKDFKIRFRLSKAAAYDLLLKIEDKLEFLSERNQSISPTNQLLATLRFYATNNTQLTIGDFSGLSVSTAHRIIHRRKRLELSYVQTICNANMEITDIVARWPGSRHDSTIFNNCSRKAKFEAGDYGQAILLVDGGYASTSYTLPPLENPRTPAEQLYNESQIRTRNPVERSYGVWKRRFPALAIGLRVKLDKALTIIIATAVLHNISRQRGEPVPPDDPELVLAAPWDELLRSGQMERISNRPYRNRVRDLLISNYFQNLS</sequence>
<dbReference type="Proteomes" id="UP000814243">
    <property type="component" value="Unassembled WGS sequence"/>
</dbReference>
<keyword evidence="4" id="KW-0540">Nuclease</keyword>
<gene>
    <name evidence="9" type="ORF">HF086_012295</name>
</gene>
<dbReference type="GO" id="GO:0004518">
    <property type="term" value="F:nuclease activity"/>
    <property type="evidence" value="ECO:0007669"/>
    <property type="project" value="UniProtKB-KW"/>
</dbReference>
<dbReference type="EMBL" id="JACEFF010000175">
    <property type="protein sequence ID" value="KAH9642801.1"/>
    <property type="molecule type" value="Genomic_DNA"/>
</dbReference>
<evidence type="ECO:0000256" key="1">
    <source>
        <dbReference type="ARBA" id="ARBA00001968"/>
    </source>
</evidence>
<dbReference type="InterPro" id="IPR045249">
    <property type="entry name" value="HARBI1-like"/>
</dbReference>
<protein>
    <recommendedName>
        <fullName evidence="8">DDE Tnp4 domain-containing protein</fullName>
    </recommendedName>
</protein>
<proteinExistence type="inferred from homology"/>
<comment type="subcellular location">
    <subcellularLocation>
        <location evidence="2">Nucleus</location>
    </subcellularLocation>
</comment>
<accession>A0A922MU89</accession>
<comment type="caution">
    <text evidence="9">The sequence shown here is derived from an EMBL/GenBank/DDBJ whole genome shotgun (WGS) entry which is preliminary data.</text>
</comment>
<keyword evidence="7" id="KW-0539">Nucleus</keyword>
<dbReference type="GO" id="GO:0005634">
    <property type="term" value="C:nucleus"/>
    <property type="evidence" value="ECO:0007669"/>
    <property type="project" value="UniProtKB-SubCell"/>
</dbReference>
<dbReference type="InterPro" id="IPR027806">
    <property type="entry name" value="HARBI1_dom"/>
</dbReference>
<dbReference type="PANTHER" id="PTHR22930:SF289">
    <property type="entry name" value="DDE TNP4 DOMAIN-CONTAINING PROTEIN-RELATED"/>
    <property type="match status" value="1"/>
</dbReference>
<evidence type="ECO:0000259" key="8">
    <source>
        <dbReference type="Pfam" id="PF13359"/>
    </source>
</evidence>
<dbReference type="GO" id="GO:0016787">
    <property type="term" value="F:hydrolase activity"/>
    <property type="evidence" value="ECO:0007669"/>
    <property type="project" value="UniProtKB-KW"/>
</dbReference>
<dbReference type="AlphaFoldDB" id="A0A922MU89"/>
<evidence type="ECO:0000256" key="4">
    <source>
        <dbReference type="ARBA" id="ARBA00022722"/>
    </source>
</evidence>
<evidence type="ECO:0000313" key="9">
    <source>
        <dbReference type="EMBL" id="KAH9642801.1"/>
    </source>
</evidence>
<comment type="cofactor">
    <cofactor evidence="1">
        <name>a divalent metal cation</name>
        <dbReference type="ChEBI" id="CHEBI:60240"/>
    </cofactor>
</comment>
<reference evidence="9" key="1">
    <citation type="journal article" date="2021" name="G3 (Bethesda)">
        <title>Genome and transcriptome analysis of the beet armyworm Spodoptera exigua reveals targets for pest control. .</title>
        <authorList>
            <person name="Simon S."/>
            <person name="Breeschoten T."/>
            <person name="Jansen H.J."/>
            <person name="Dirks R.P."/>
            <person name="Schranz M.E."/>
            <person name="Ros V.I.D."/>
        </authorList>
    </citation>
    <scope>NUCLEOTIDE SEQUENCE</scope>
    <source>
        <strain evidence="9">TB_SE_WUR_2020</strain>
    </source>
</reference>
<evidence type="ECO:0000313" key="10">
    <source>
        <dbReference type="Proteomes" id="UP000814243"/>
    </source>
</evidence>
<keyword evidence="6" id="KW-0378">Hydrolase</keyword>
<comment type="similarity">
    <text evidence="3">Belongs to the HARBI1 family.</text>
</comment>
<dbReference type="Pfam" id="PF13359">
    <property type="entry name" value="DDE_Tnp_4"/>
    <property type="match status" value="1"/>
</dbReference>
<evidence type="ECO:0000256" key="3">
    <source>
        <dbReference type="ARBA" id="ARBA00006958"/>
    </source>
</evidence>
<evidence type="ECO:0000256" key="5">
    <source>
        <dbReference type="ARBA" id="ARBA00022723"/>
    </source>
</evidence>
<name>A0A922MU89_SPOEX</name>
<evidence type="ECO:0000256" key="7">
    <source>
        <dbReference type="ARBA" id="ARBA00023242"/>
    </source>
</evidence>